<organism evidence="9 10">
    <name type="scientific">Xanthocytophaga flava</name>
    <dbReference type="NCBI Taxonomy" id="3048013"/>
    <lineage>
        <taxon>Bacteria</taxon>
        <taxon>Pseudomonadati</taxon>
        <taxon>Bacteroidota</taxon>
        <taxon>Cytophagia</taxon>
        <taxon>Cytophagales</taxon>
        <taxon>Rhodocytophagaceae</taxon>
        <taxon>Xanthocytophaga</taxon>
    </lineage>
</organism>
<evidence type="ECO:0000256" key="2">
    <source>
        <dbReference type="ARBA" id="ARBA00009865"/>
    </source>
</evidence>
<dbReference type="CDD" id="cd08998">
    <property type="entry name" value="GH43_Arb43a-like"/>
    <property type="match status" value="1"/>
</dbReference>
<evidence type="ECO:0000259" key="8">
    <source>
        <dbReference type="Pfam" id="PF18962"/>
    </source>
</evidence>
<evidence type="ECO:0000313" key="10">
    <source>
        <dbReference type="Proteomes" id="UP001228581"/>
    </source>
</evidence>
<dbReference type="InterPro" id="IPR026444">
    <property type="entry name" value="Secre_tail"/>
</dbReference>
<comment type="caution">
    <text evidence="9">The sequence shown here is derived from an EMBL/GenBank/DDBJ whole genome shotgun (WGS) entry which is preliminary data.</text>
</comment>
<dbReference type="Proteomes" id="UP001228581">
    <property type="component" value="Unassembled WGS sequence"/>
</dbReference>
<dbReference type="InterPro" id="IPR023296">
    <property type="entry name" value="Glyco_hydro_beta-prop_sf"/>
</dbReference>
<dbReference type="InterPro" id="IPR050727">
    <property type="entry name" value="GH43_arabinanases"/>
</dbReference>
<dbReference type="InterPro" id="IPR035992">
    <property type="entry name" value="Ricin_B-like_lectins"/>
</dbReference>
<comment type="similarity">
    <text evidence="2 5">Belongs to the glycosyl hydrolase 43 family.</text>
</comment>
<dbReference type="Gene3D" id="2.115.10.20">
    <property type="entry name" value="Glycosyl hydrolase domain, family 43"/>
    <property type="match status" value="1"/>
</dbReference>
<comment type="pathway">
    <text evidence="1">Glycan metabolism; L-arabinan degradation.</text>
</comment>
<dbReference type="SUPFAM" id="SSF50370">
    <property type="entry name" value="Ricin B-like lectins"/>
    <property type="match status" value="1"/>
</dbReference>
<dbReference type="EMBL" id="JASJOT010000008">
    <property type="protein sequence ID" value="MDJ1494093.1"/>
    <property type="molecule type" value="Genomic_DNA"/>
</dbReference>
<dbReference type="RefSeq" id="WP_313996959.1">
    <property type="nucleotide sequence ID" value="NZ_JASJOR010000010.1"/>
</dbReference>
<feature type="chain" id="PRO_5047295634" evidence="6">
    <location>
        <begin position="29"/>
        <end position="561"/>
    </location>
</feature>
<accession>A0ABT7CK39</accession>
<keyword evidence="4 5" id="KW-0326">Glycosidase</keyword>
<keyword evidence="6" id="KW-0732">Signal</keyword>
<protein>
    <submittedName>
        <fullName evidence="9">Family 43 glycosylhydrolase</fullName>
    </submittedName>
</protein>
<sequence>MSHKHFFNTLLSVSLILTTLVHVHTASAQLLKGSIGIHDPSTIVKSGSTYWIFMTGSKIPSRYSTDLITWTDASVAMPTRPSWIDTAVPNFKNNNDTYWAPDIAYFGGKYYLYYSCSTFGSPVSAIGVATASTPAGPWTDQGMVVQSQTTSNFNAIDPSILVDGSNVYMAYGSWSAGIAVVQLDPSTGKVKSGSTPVRVAGGSGADWEGACLIKEGSYYYLFVNRGSCCNGTSSTYYIVVGRSTSPTGPFVDKNGTDLKSGGGSTMLSSSGRFIGPGHVGLLRQAGSNFVSIHFYDGNDNGAPKLDIINMGFSSNWPFLTRDWIAAGTYTIKNINSGMNWDAWGCTGVTGQAVAQGTASSSLTCQKWIFTTTGNGAYQIKTAMSTGNVVDIINCGSANGTKLQLYSALNNDCQKFRVFRTADGSHVFNPVNSEKVVEVPGAATTAGTQLGLWDYNGCACQKWTITAASGSRLAFDEMNSDNEISVYPNPTARNRGFSVVLGEKEVGMYNCINLIDSKGSIARSKKIEGRTNTFSELNLASGLYIIQLVSETKVVTRKVVLE</sequence>
<evidence type="ECO:0000256" key="5">
    <source>
        <dbReference type="RuleBase" id="RU361187"/>
    </source>
</evidence>
<dbReference type="CDD" id="cd00161">
    <property type="entry name" value="beta-trefoil_Ricin-like"/>
    <property type="match status" value="1"/>
</dbReference>
<reference evidence="9 10" key="1">
    <citation type="submission" date="2023-05" db="EMBL/GenBank/DDBJ databases">
        <authorList>
            <person name="Zhang X."/>
        </authorList>
    </citation>
    <scope>NUCLEOTIDE SEQUENCE [LARGE SCALE GENOMIC DNA]</scope>
    <source>
        <strain evidence="9 10">DM2B3-1</strain>
    </source>
</reference>
<proteinExistence type="inferred from homology"/>
<feature type="domain" description="Secretion system C-terminal sorting" evidence="8">
    <location>
        <begin position="485"/>
        <end position="559"/>
    </location>
</feature>
<dbReference type="Pfam" id="PF04616">
    <property type="entry name" value="Glyco_hydro_43"/>
    <property type="match status" value="1"/>
</dbReference>
<dbReference type="PROSITE" id="PS50231">
    <property type="entry name" value="RICIN_B_LECTIN"/>
    <property type="match status" value="1"/>
</dbReference>
<dbReference type="PANTHER" id="PTHR43301:SF3">
    <property type="entry name" value="ARABINAN ENDO-1,5-ALPHA-L-ARABINOSIDASE A-RELATED"/>
    <property type="match status" value="1"/>
</dbReference>
<evidence type="ECO:0000256" key="1">
    <source>
        <dbReference type="ARBA" id="ARBA00004834"/>
    </source>
</evidence>
<gene>
    <name evidence="9" type="ORF">QNI19_14210</name>
</gene>
<evidence type="ECO:0000259" key="7">
    <source>
        <dbReference type="Pfam" id="PF14200"/>
    </source>
</evidence>
<evidence type="ECO:0000256" key="4">
    <source>
        <dbReference type="ARBA" id="ARBA00023295"/>
    </source>
</evidence>
<dbReference type="Gene3D" id="2.80.10.50">
    <property type="match status" value="2"/>
</dbReference>
<evidence type="ECO:0000256" key="3">
    <source>
        <dbReference type="ARBA" id="ARBA00022801"/>
    </source>
</evidence>
<feature type="domain" description="Ricin B lectin" evidence="7">
    <location>
        <begin position="316"/>
        <end position="405"/>
    </location>
</feature>
<dbReference type="NCBIfam" id="TIGR04183">
    <property type="entry name" value="Por_Secre_tail"/>
    <property type="match status" value="1"/>
</dbReference>
<evidence type="ECO:0000256" key="6">
    <source>
        <dbReference type="SAM" id="SignalP"/>
    </source>
</evidence>
<dbReference type="PANTHER" id="PTHR43301">
    <property type="entry name" value="ARABINAN ENDO-1,5-ALPHA-L-ARABINOSIDASE"/>
    <property type="match status" value="1"/>
</dbReference>
<dbReference type="Pfam" id="PF14200">
    <property type="entry name" value="RicinB_lectin_2"/>
    <property type="match status" value="2"/>
</dbReference>
<dbReference type="SUPFAM" id="SSF75005">
    <property type="entry name" value="Arabinanase/levansucrase/invertase"/>
    <property type="match status" value="1"/>
</dbReference>
<name>A0ABT7CK39_9BACT</name>
<dbReference type="Pfam" id="PF18962">
    <property type="entry name" value="Por_Secre_tail"/>
    <property type="match status" value="1"/>
</dbReference>
<evidence type="ECO:0000313" key="9">
    <source>
        <dbReference type="EMBL" id="MDJ1494093.1"/>
    </source>
</evidence>
<dbReference type="InterPro" id="IPR000772">
    <property type="entry name" value="Ricin_B_lectin"/>
</dbReference>
<keyword evidence="10" id="KW-1185">Reference proteome</keyword>
<feature type="signal peptide" evidence="6">
    <location>
        <begin position="1"/>
        <end position="28"/>
    </location>
</feature>
<feature type="domain" description="Ricin B lectin" evidence="7">
    <location>
        <begin position="411"/>
        <end position="480"/>
    </location>
</feature>
<dbReference type="InterPro" id="IPR006710">
    <property type="entry name" value="Glyco_hydro_43"/>
</dbReference>
<keyword evidence="3 5" id="KW-0378">Hydrolase</keyword>